<name>A0A484B5J2_DRONA</name>
<dbReference type="EMBL" id="LSRL02000118">
    <property type="protein sequence ID" value="TDG44106.1"/>
    <property type="molecule type" value="Genomic_DNA"/>
</dbReference>
<dbReference type="InterPro" id="IPR006578">
    <property type="entry name" value="MADF-dom"/>
</dbReference>
<dbReference type="Proteomes" id="UP000295192">
    <property type="component" value="Unassembled WGS sequence"/>
</dbReference>
<dbReference type="PANTHER" id="PTHR12243:SF60">
    <property type="entry name" value="SI:CH211-15D5.12-RELATED"/>
    <property type="match status" value="1"/>
</dbReference>
<evidence type="ECO:0000259" key="3">
    <source>
        <dbReference type="PROSITE" id="PS51029"/>
    </source>
</evidence>
<evidence type="ECO:0000256" key="2">
    <source>
        <dbReference type="SAM" id="MobiDB-lite"/>
    </source>
</evidence>
<feature type="region of interest" description="Disordered" evidence="2">
    <location>
        <begin position="205"/>
        <end position="224"/>
    </location>
</feature>
<dbReference type="GO" id="GO:0005634">
    <property type="term" value="C:nucleus"/>
    <property type="evidence" value="ECO:0007669"/>
    <property type="project" value="UniProtKB-SubCell"/>
</dbReference>
<dbReference type="Pfam" id="PF10545">
    <property type="entry name" value="MADF_DNA_bdg"/>
    <property type="match status" value="1"/>
</dbReference>
<dbReference type="PROSITE" id="PS51031">
    <property type="entry name" value="BESS"/>
    <property type="match status" value="1"/>
</dbReference>
<organism evidence="5 6">
    <name type="scientific">Drosophila navojoa</name>
    <name type="common">Fruit fly</name>
    <dbReference type="NCBI Taxonomy" id="7232"/>
    <lineage>
        <taxon>Eukaryota</taxon>
        <taxon>Metazoa</taxon>
        <taxon>Ecdysozoa</taxon>
        <taxon>Arthropoda</taxon>
        <taxon>Hexapoda</taxon>
        <taxon>Insecta</taxon>
        <taxon>Pterygota</taxon>
        <taxon>Neoptera</taxon>
        <taxon>Endopterygota</taxon>
        <taxon>Diptera</taxon>
        <taxon>Brachycera</taxon>
        <taxon>Muscomorpha</taxon>
        <taxon>Ephydroidea</taxon>
        <taxon>Drosophilidae</taxon>
        <taxon>Drosophila</taxon>
    </lineage>
</organism>
<evidence type="ECO:0000313" key="6">
    <source>
        <dbReference type="Proteomes" id="UP000295192"/>
    </source>
</evidence>
<feature type="domain" description="MADF" evidence="3">
    <location>
        <begin position="79"/>
        <end position="163"/>
    </location>
</feature>
<dbReference type="InterPro" id="IPR039353">
    <property type="entry name" value="TF_Adf1"/>
</dbReference>
<feature type="compositionally biased region" description="Low complexity" evidence="2">
    <location>
        <begin position="24"/>
        <end position="45"/>
    </location>
</feature>
<keyword evidence="6" id="KW-1185">Reference proteome</keyword>
<dbReference type="OrthoDB" id="6147983at2759"/>
<feature type="domain" description="BESS" evidence="4">
    <location>
        <begin position="310"/>
        <end position="349"/>
    </location>
</feature>
<dbReference type="PROSITE" id="PS51029">
    <property type="entry name" value="MADF"/>
    <property type="match status" value="1"/>
</dbReference>
<dbReference type="Pfam" id="PF02944">
    <property type="entry name" value="BESS"/>
    <property type="match status" value="1"/>
</dbReference>
<feature type="region of interest" description="Disordered" evidence="2">
    <location>
        <begin position="240"/>
        <end position="305"/>
    </location>
</feature>
<accession>A0A484B5J2</accession>
<evidence type="ECO:0000259" key="4">
    <source>
        <dbReference type="PROSITE" id="PS51031"/>
    </source>
</evidence>
<evidence type="ECO:0000256" key="1">
    <source>
        <dbReference type="PROSITE-ProRule" id="PRU00371"/>
    </source>
</evidence>
<feature type="compositionally biased region" description="Polar residues" evidence="2">
    <location>
        <begin position="257"/>
        <end position="269"/>
    </location>
</feature>
<dbReference type="GO" id="GO:0003677">
    <property type="term" value="F:DNA binding"/>
    <property type="evidence" value="ECO:0007669"/>
    <property type="project" value="InterPro"/>
</dbReference>
<feature type="compositionally biased region" description="Basic and acidic residues" evidence="2">
    <location>
        <begin position="175"/>
        <end position="184"/>
    </location>
</feature>
<dbReference type="SMART" id="SM00595">
    <property type="entry name" value="MADF"/>
    <property type="match status" value="1"/>
</dbReference>
<dbReference type="GO" id="GO:0005667">
    <property type="term" value="C:transcription regulator complex"/>
    <property type="evidence" value="ECO:0007669"/>
    <property type="project" value="TreeGrafter"/>
</dbReference>
<evidence type="ECO:0000313" key="5">
    <source>
        <dbReference type="EMBL" id="TDG44106.1"/>
    </source>
</evidence>
<proteinExistence type="predicted"/>
<sequence>MSVEQLEFVSLVTCTPRARSNICSNSTNGDNINNNDSNNMNTRRSTGSIKTNKRNLSRLYVATLTTKTITPELHAVNAKICRLVEQHPCMYDRSHAAYMRKSLVEQAWVEIAKEMNDTVDNCKERFRNIRTSFARSINVQRGSNRVKPYYLSEELEFLKKHITPGVPVPVKGRRSRDSSNRRGDDNDEFDDNDDEDVGALVHIKHSLSSDEHENENSTDSSEWVAEGHARELVASQLQNKPEAELQQRSDEDEQKPKPQSQPNSVTQTCPFPPKKRRRMATEQLPKSNDLPAAVGADTDEHSVDNKSSIVDFDDAFLQGLRPEMNHMDFHQKLYFKRRVYELLSEIFEGGTKANSQPRTNGQAETGLSTIPMQHLGLLGRSLQLPKLAPKPSKDL</sequence>
<feature type="compositionally biased region" description="Acidic residues" evidence="2">
    <location>
        <begin position="185"/>
        <end position="195"/>
    </location>
</feature>
<comment type="caution">
    <text evidence="5">The sequence shown here is derived from an EMBL/GenBank/DDBJ whole genome shotgun (WGS) entry which is preliminary data.</text>
</comment>
<feature type="region of interest" description="Disordered" evidence="2">
    <location>
        <begin position="164"/>
        <end position="195"/>
    </location>
</feature>
<dbReference type="GO" id="GO:0006357">
    <property type="term" value="P:regulation of transcription by RNA polymerase II"/>
    <property type="evidence" value="ECO:0007669"/>
    <property type="project" value="TreeGrafter"/>
</dbReference>
<reference evidence="5 6" key="1">
    <citation type="journal article" date="2019" name="J. Hered.">
        <title>An Improved Genome Assembly for Drosophila navojoa, the Basal Species in the mojavensis Cluster.</title>
        <authorList>
            <person name="Vanderlinde T."/>
            <person name="Dupim E.G."/>
            <person name="Nazario-Yepiz N.O."/>
            <person name="Carvalho A.B."/>
        </authorList>
    </citation>
    <scope>NUCLEOTIDE SEQUENCE [LARGE SCALE GENOMIC DNA]</scope>
    <source>
        <strain evidence="5">Navoj_Jal97</strain>
        <tissue evidence="5">Whole organism</tissue>
    </source>
</reference>
<gene>
    <name evidence="5" type="ORF">AWZ03_009481</name>
</gene>
<evidence type="ECO:0008006" key="7">
    <source>
        <dbReference type="Google" id="ProtNLM"/>
    </source>
</evidence>
<keyword evidence="1" id="KW-0539">Nucleus</keyword>
<protein>
    <recommendedName>
        <fullName evidence="7">MADF domain-containing protein</fullName>
    </recommendedName>
</protein>
<dbReference type="OMA" id="NSCKERW"/>
<dbReference type="PANTHER" id="PTHR12243">
    <property type="entry name" value="MADF DOMAIN TRANSCRIPTION FACTOR"/>
    <property type="match status" value="1"/>
</dbReference>
<feature type="region of interest" description="Disordered" evidence="2">
    <location>
        <begin position="23"/>
        <end position="49"/>
    </location>
</feature>
<comment type="subcellular location">
    <subcellularLocation>
        <location evidence="1">Nucleus</location>
    </subcellularLocation>
</comment>
<dbReference type="InterPro" id="IPR004210">
    <property type="entry name" value="BESS_motif"/>
</dbReference>
<dbReference type="AlphaFoldDB" id="A0A484B5J2"/>